<evidence type="ECO:0000313" key="3">
    <source>
        <dbReference type="Proteomes" id="UP000199103"/>
    </source>
</evidence>
<dbReference type="AlphaFoldDB" id="A0A1H1U4B8"/>
<protein>
    <recommendedName>
        <fullName evidence="4">DUF3137 domain-containing protein</fullName>
    </recommendedName>
</protein>
<dbReference type="STRING" id="630515.SAMN04489812_2628"/>
<dbReference type="Proteomes" id="UP000199103">
    <property type="component" value="Chromosome I"/>
</dbReference>
<keyword evidence="1" id="KW-0812">Transmembrane</keyword>
<evidence type="ECO:0008006" key="4">
    <source>
        <dbReference type="Google" id="ProtNLM"/>
    </source>
</evidence>
<evidence type="ECO:0000313" key="2">
    <source>
        <dbReference type="EMBL" id="SDS67096.1"/>
    </source>
</evidence>
<name>A0A1H1U4B8_9ACTN</name>
<keyword evidence="1" id="KW-0472">Membrane</keyword>
<reference evidence="2 3" key="1">
    <citation type="submission" date="2016-10" db="EMBL/GenBank/DDBJ databases">
        <authorList>
            <person name="de Groot N.N."/>
        </authorList>
    </citation>
    <scope>NUCLEOTIDE SEQUENCE [LARGE SCALE GENOMIC DNA]</scope>
    <source>
        <strain evidence="2 3">DSM 21800</strain>
    </source>
</reference>
<feature type="transmembrane region" description="Helical" evidence="1">
    <location>
        <begin position="6"/>
        <end position="26"/>
    </location>
</feature>
<dbReference type="EMBL" id="LT629772">
    <property type="protein sequence ID" value="SDS67096.1"/>
    <property type="molecule type" value="Genomic_DNA"/>
</dbReference>
<organism evidence="2 3">
    <name type="scientific">Microlunatus soli</name>
    <dbReference type="NCBI Taxonomy" id="630515"/>
    <lineage>
        <taxon>Bacteria</taxon>
        <taxon>Bacillati</taxon>
        <taxon>Actinomycetota</taxon>
        <taxon>Actinomycetes</taxon>
        <taxon>Propionibacteriales</taxon>
        <taxon>Propionibacteriaceae</taxon>
        <taxon>Microlunatus</taxon>
    </lineage>
</organism>
<dbReference type="RefSeq" id="WP_157683438.1">
    <property type="nucleotide sequence ID" value="NZ_LT629772.1"/>
</dbReference>
<dbReference type="OrthoDB" id="190895at2"/>
<keyword evidence="3" id="KW-1185">Reference proteome</keyword>
<accession>A0A1H1U4B8</accession>
<sequence>MEQIGIAVFVVVFVAVIGLWFAARYVKQRRQEQRQQAVQQFAAGRGWQFIGEDESYASRWTGKPFTGWGGTARNIVVGQHRGRNVCSFEYHYSTVSTSGGTTRRHNHDFSIFVVQLPAPVPAFSVEGEGIFGGKVAEALGFERVDSGDPDFDNDFKVKSDDARFGALVLQQPLLQMLKATGPWDWRFTGPDMLSYENGFLKPELVQPRLDLMCDVLDRIPSDVWQHR</sequence>
<proteinExistence type="predicted"/>
<gene>
    <name evidence="2" type="ORF">SAMN04489812_2628</name>
</gene>
<evidence type="ECO:0000256" key="1">
    <source>
        <dbReference type="SAM" id="Phobius"/>
    </source>
</evidence>
<keyword evidence="1" id="KW-1133">Transmembrane helix</keyword>